<comment type="similarity">
    <text evidence="2">Belongs to the class-V pyridoxal-phosphate-dependent aminotransferase family. Csd subfamily.</text>
</comment>
<keyword evidence="5" id="KW-0663">Pyridoxal phosphate</keyword>
<evidence type="ECO:0000256" key="2">
    <source>
        <dbReference type="ARBA" id="ARBA00010447"/>
    </source>
</evidence>
<sequence>MISAEKIREDFPILKNITYLDSASTSLTPKPVIEAISDYYYNYNANIGRGAYKTAIKTGQKVESTRFKIASLINASEEEIIFTQNTTNAINTVINGYPFEKNENIIISDVEHHSNFIPWINLEKRSKNNLSLDVKIANADSDGIIKPSKIRELIDNNTRMIAITHISNSIGSRQDINNISKIVHEYDDVYLLIDVAQSIGHTKIDVKKINADFIAAPGHKGLLGPTGTGFLYGKKELIEKLSPTNLGGGTVTNLKNKEFELENVPYRFEGGTQNISGIIGFGKAIDYINDLNISKIEKHSIYLTKELYKLLSEIDNVIVYGNIDNIFNIVSFNIKNVNPHDVSKILDETENICVRSGYHCAIPSLDIINANEGTVRASIHFYNNLDDIKKLANSVKEISEFFK</sequence>
<dbReference type="AlphaFoldDB" id="A0A644TW99"/>
<dbReference type="InterPro" id="IPR016454">
    <property type="entry name" value="Cysteine_dSase"/>
</dbReference>
<evidence type="ECO:0000256" key="5">
    <source>
        <dbReference type="ARBA" id="ARBA00022898"/>
    </source>
</evidence>
<dbReference type="EC" id="2.8.1.7" evidence="3"/>
<keyword evidence="4 8" id="KW-0808">Transferase</keyword>
<name>A0A644TW99_9ZZZZ</name>
<feature type="domain" description="Aminotransferase class V" evidence="7">
    <location>
        <begin position="18"/>
        <end position="391"/>
    </location>
</feature>
<evidence type="ECO:0000256" key="1">
    <source>
        <dbReference type="ARBA" id="ARBA00001933"/>
    </source>
</evidence>
<dbReference type="CDD" id="cd06453">
    <property type="entry name" value="SufS_like"/>
    <property type="match status" value="1"/>
</dbReference>
<dbReference type="PANTHER" id="PTHR43586">
    <property type="entry name" value="CYSTEINE DESULFURASE"/>
    <property type="match status" value="1"/>
</dbReference>
<evidence type="ECO:0000259" key="7">
    <source>
        <dbReference type="Pfam" id="PF00266"/>
    </source>
</evidence>
<dbReference type="Gene3D" id="3.40.640.10">
    <property type="entry name" value="Type I PLP-dependent aspartate aminotransferase-like (Major domain)"/>
    <property type="match status" value="1"/>
</dbReference>
<dbReference type="EMBL" id="VSSQ01000058">
    <property type="protein sequence ID" value="MPL71254.1"/>
    <property type="molecule type" value="Genomic_DNA"/>
</dbReference>
<dbReference type="PIRSF" id="PIRSF005572">
    <property type="entry name" value="NifS"/>
    <property type="match status" value="1"/>
</dbReference>
<evidence type="ECO:0000256" key="6">
    <source>
        <dbReference type="ARBA" id="ARBA00050776"/>
    </source>
</evidence>
<dbReference type="InterPro" id="IPR015424">
    <property type="entry name" value="PyrdxlP-dep_Trfase"/>
</dbReference>
<dbReference type="InterPro" id="IPR015422">
    <property type="entry name" value="PyrdxlP-dep_Trfase_small"/>
</dbReference>
<evidence type="ECO:0000256" key="4">
    <source>
        <dbReference type="ARBA" id="ARBA00022679"/>
    </source>
</evidence>
<reference evidence="8" key="1">
    <citation type="submission" date="2019-08" db="EMBL/GenBank/DDBJ databases">
        <authorList>
            <person name="Kucharzyk K."/>
            <person name="Murdoch R.W."/>
            <person name="Higgins S."/>
            <person name="Loffler F."/>
        </authorList>
    </citation>
    <scope>NUCLEOTIDE SEQUENCE</scope>
</reference>
<dbReference type="PANTHER" id="PTHR43586:SF8">
    <property type="entry name" value="CYSTEINE DESULFURASE 1, CHLOROPLASTIC"/>
    <property type="match status" value="1"/>
</dbReference>
<dbReference type="GO" id="GO:0030170">
    <property type="term" value="F:pyridoxal phosphate binding"/>
    <property type="evidence" value="ECO:0007669"/>
    <property type="project" value="InterPro"/>
</dbReference>
<dbReference type="GO" id="GO:0006534">
    <property type="term" value="P:cysteine metabolic process"/>
    <property type="evidence" value="ECO:0007669"/>
    <property type="project" value="InterPro"/>
</dbReference>
<dbReference type="InterPro" id="IPR010970">
    <property type="entry name" value="Cys_dSase_SufS"/>
</dbReference>
<dbReference type="Gene3D" id="3.90.1150.10">
    <property type="entry name" value="Aspartate Aminotransferase, domain 1"/>
    <property type="match status" value="1"/>
</dbReference>
<dbReference type="GO" id="GO:0031071">
    <property type="term" value="F:cysteine desulfurase activity"/>
    <property type="evidence" value="ECO:0007669"/>
    <property type="project" value="UniProtKB-EC"/>
</dbReference>
<gene>
    <name evidence="8" type="primary">sufS_3</name>
    <name evidence="8" type="ORF">SDC9_17028</name>
</gene>
<proteinExistence type="inferred from homology"/>
<accession>A0A644TW99</accession>
<dbReference type="InterPro" id="IPR015421">
    <property type="entry name" value="PyrdxlP-dep_Trfase_major"/>
</dbReference>
<protein>
    <recommendedName>
        <fullName evidence="3">cysteine desulfurase</fullName>
        <ecNumber evidence="3">2.8.1.7</ecNumber>
    </recommendedName>
</protein>
<evidence type="ECO:0000313" key="8">
    <source>
        <dbReference type="EMBL" id="MPL71254.1"/>
    </source>
</evidence>
<dbReference type="SUPFAM" id="SSF53383">
    <property type="entry name" value="PLP-dependent transferases"/>
    <property type="match status" value="1"/>
</dbReference>
<organism evidence="8">
    <name type="scientific">bioreactor metagenome</name>
    <dbReference type="NCBI Taxonomy" id="1076179"/>
    <lineage>
        <taxon>unclassified sequences</taxon>
        <taxon>metagenomes</taxon>
        <taxon>ecological metagenomes</taxon>
    </lineage>
</organism>
<comment type="catalytic activity">
    <reaction evidence="6">
        <text>(sulfur carrier)-H + L-cysteine = (sulfur carrier)-SH + L-alanine</text>
        <dbReference type="Rhea" id="RHEA:43892"/>
        <dbReference type="Rhea" id="RHEA-COMP:14737"/>
        <dbReference type="Rhea" id="RHEA-COMP:14739"/>
        <dbReference type="ChEBI" id="CHEBI:29917"/>
        <dbReference type="ChEBI" id="CHEBI:35235"/>
        <dbReference type="ChEBI" id="CHEBI:57972"/>
        <dbReference type="ChEBI" id="CHEBI:64428"/>
        <dbReference type="EC" id="2.8.1.7"/>
    </reaction>
</comment>
<comment type="caution">
    <text evidence="8">The sequence shown here is derived from an EMBL/GenBank/DDBJ whole genome shotgun (WGS) entry which is preliminary data.</text>
</comment>
<evidence type="ECO:0000256" key="3">
    <source>
        <dbReference type="ARBA" id="ARBA00012239"/>
    </source>
</evidence>
<comment type="cofactor">
    <cofactor evidence="1">
        <name>pyridoxal 5'-phosphate</name>
        <dbReference type="ChEBI" id="CHEBI:597326"/>
    </cofactor>
</comment>
<dbReference type="InterPro" id="IPR000192">
    <property type="entry name" value="Aminotrans_V_dom"/>
</dbReference>
<dbReference type="Pfam" id="PF00266">
    <property type="entry name" value="Aminotran_5"/>
    <property type="match status" value="1"/>
</dbReference>